<evidence type="ECO:0000256" key="1">
    <source>
        <dbReference type="PIRSR" id="PIRSR000097-1"/>
    </source>
</evidence>
<gene>
    <name evidence="6" type="ORF">RDB_LOCUS10956</name>
</gene>
<evidence type="ECO:0000313" key="6">
    <source>
        <dbReference type="EMBL" id="CAE6351560.1"/>
    </source>
</evidence>
<feature type="site" description="Lowers pKa of active site Tyr" evidence="3">
    <location>
        <position position="97"/>
    </location>
</feature>
<dbReference type="PROSITE" id="PS00062">
    <property type="entry name" value="ALDOKETO_REDUCTASE_2"/>
    <property type="match status" value="1"/>
</dbReference>
<protein>
    <recommendedName>
        <fullName evidence="5">NADP-dependent oxidoreductase domain-containing protein</fullName>
    </recommendedName>
</protein>
<dbReference type="InterPro" id="IPR020471">
    <property type="entry name" value="AKR"/>
</dbReference>
<accession>A0A8H2WBZ7</accession>
<keyword evidence="4" id="KW-0472">Membrane</keyword>
<feature type="binding site" evidence="2">
    <location>
        <position position="126"/>
    </location>
    <ligand>
        <name>substrate</name>
    </ligand>
</feature>
<dbReference type="Gene3D" id="3.20.20.100">
    <property type="entry name" value="NADP-dependent oxidoreductase domain"/>
    <property type="match status" value="1"/>
</dbReference>
<evidence type="ECO:0000313" key="7">
    <source>
        <dbReference type="Proteomes" id="UP000663846"/>
    </source>
</evidence>
<feature type="active site" description="Proton donor" evidence="1">
    <location>
        <position position="52"/>
    </location>
</feature>
<organism evidence="6 7">
    <name type="scientific">Rhizoctonia solani</name>
    <dbReference type="NCBI Taxonomy" id="456999"/>
    <lineage>
        <taxon>Eukaryota</taxon>
        <taxon>Fungi</taxon>
        <taxon>Dikarya</taxon>
        <taxon>Basidiomycota</taxon>
        <taxon>Agaricomycotina</taxon>
        <taxon>Agaricomycetes</taxon>
        <taxon>Cantharellales</taxon>
        <taxon>Ceratobasidiaceae</taxon>
        <taxon>Rhizoctonia</taxon>
    </lineage>
</organism>
<dbReference type="SUPFAM" id="SSF51430">
    <property type="entry name" value="NAD(P)-linked oxidoreductase"/>
    <property type="match status" value="1"/>
</dbReference>
<dbReference type="GO" id="GO:0016652">
    <property type="term" value="F:oxidoreductase activity, acting on NAD(P)H as acceptor"/>
    <property type="evidence" value="ECO:0007669"/>
    <property type="project" value="InterPro"/>
</dbReference>
<keyword evidence="4" id="KW-1133">Transmembrane helix</keyword>
<dbReference type="PRINTS" id="PR00069">
    <property type="entry name" value="ALDKETRDTASE"/>
</dbReference>
<proteinExistence type="predicted"/>
<reference evidence="6" key="1">
    <citation type="submission" date="2021-01" db="EMBL/GenBank/DDBJ databases">
        <authorList>
            <person name="Kaushik A."/>
        </authorList>
    </citation>
    <scope>NUCLEOTIDE SEQUENCE</scope>
    <source>
        <strain evidence="6">AG1-1C</strain>
    </source>
</reference>
<dbReference type="InterPro" id="IPR036812">
    <property type="entry name" value="NAD(P)_OxRdtase_dom_sf"/>
</dbReference>
<keyword evidence="4" id="KW-0812">Transmembrane</keyword>
<evidence type="ECO:0000256" key="3">
    <source>
        <dbReference type="PIRSR" id="PIRSR000097-3"/>
    </source>
</evidence>
<dbReference type="PIRSF" id="PIRSF000097">
    <property type="entry name" value="AKR"/>
    <property type="match status" value="1"/>
</dbReference>
<dbReference type="Pfam" id="PF00248">
    <property type="entry name" value="Aldo_ket_red"/>
    <property type="match status" value="1"/>
</dbReference>
<dbReference type="InterPro" id="IPR023210">
    <property type="entry name" value="NADP_OxRdtase_dom"/>
</dbReference>
<dbReference type="EMBL" id="CAJMWS010000056">
    <property type="protein sequence ID" value="CAE6351560.1"/>
    <property type="molecule type" value="Genomic_DNA"/>
</dbReference>
<dbReference type="InterPro" id="IPR044494">
    <property type="entry name" value="AKR3C2/3"/>
</dbReference>
<dbReference type="AlphaFoldDB" id="A0A8H2WBZ7"/>
<dbReference type="CDD" id="cd19120">
    <property type="entry name" value="AKR_AKR3C2-3"/>
    <property type="match status" value="1"/>
</dbReference>
<evidence type="ECO:0000256" key="4">
    <source>
        <dbReference type="SAM" id="Phobius"/>
    </source>
</evidence>
<comment type="caution">
    <text evidence="6">The sequence shown here is derived from an EMBL/GenBank/DDBJ whole genome shotgun (WGS) entry which is preliminary data.</text>
</comment>
<feature type="domain" description="NADP-dependent oxidoreductase" evidence="5">
    <location>
        <begin position="25"/>
        <end position="206"/>
    </location>
</feature>
<feature type="transmembrane region" description="Helical" evidence="4">
    <location>
        <begin position="307"/>
        <end position="325"/>
    </location>
</feature>
<dbReference type="InterPro" id="IPR018170">
    <property type="entry name" value="Aldo/ket_reductase_CS"/>
</dbReference>
<sequence length="327" mass="36154">MSPIPTLPLNDKRAIPAIAFGTGTALYGKDATAYVVQAIEGGFNHIDTAQVYKNEESVGEALRQAFGETTAARNEKVDIEKQKLGRLARDDIWVTTKYGGDIDAEEALDISLKKLGLSYVDLYLIHWPQFAPDILKTWSELERAHAHGKAKSIGVSNFSIDQLKLILEHGKVPPSVNQIPFHPYNYHEQAELLEFANQHGIRIESYNGLTPITKLPGGPVDSVIERIAKRLGPKVTPAQVLMSWIRSKGVVVVTTTSRKERIQEYLSTFGLPPLTKEDVDAIDEAGKHPPSLERKASCVMAQQETSWITATIAIILVLAAFYFSLCH</sequence>
<evidence type="ECO:0000259" key="5">
    <source>
        <dbReference type="Pfam" id="PF00248"/>
    </source>
</evidence>
<name>A0A8H2WBZ7_9AGAM</name>
<evidence type="ECO:0000256" key="2">
    <source>
        <dbReference type="PIRSR" id="PIRSR000097-2"/>
    </source>
</evidence>
<dbReference type="Proteomes" id="UP000663846">
    <property type="component" value="Unassembled WGS sequence"/>
</dbReference>
<dbReference type="PANTHER" id="PTHR11732">
    <property type="entry name" value="ALDO/KETO REDUCTASE"/>
    <property type="match status" value="1"/>
</dbReference>